<comment type="caution">
    <text evidence="10">The sequence shown here is derived from an EMBL/GenBank/DDBJ whole genome shotgun (WGS) entry which is preliminary data.</text>
</comment>
<comment type="similarity">
    <text evidence="2 7">Belongs to the alpha-IPM synthase/homocitrate synthase family.</text>
</comment>
<dbReference type="GO" id="GO:0004410">
    <property type="term" value="F:homocitrate synthase activity"/>
    <property type="evidence" value="ECO:0007669"/>
    <property type="project" value="UniProtKB-EC"/>
</dbReference>
<dbReference type="PROSITE" id="PS50991">
    <property type="entry name" value="PYR_CT"/>
    <property type="match status" value="1"/>
</dbReference>
<evidence type="ECO:0000256" key="5">
    <source>
        <dbReference type="ARBA" id="ARBA00022679"/>
    </source>
</evidence>
<dbReference type="Pfam" id="PF00682">
    <property type="entry name" value="HMGL-like"/>
    <property type="match status" value="1"/>
</dbReference>
<name>A0ABU9BUH7_9BURK</name>
<evidence type="ECO:0000256" key="6">
    <source>
        <dbReference type="ARBA" id="ARBA00048019"/>
    </source>
</evidence>
<dbReference type="InterPro" id="IPR000891">
    <property type="entry name" value="PYR_CT"/>
</dbReference>
<dbReference type="InterPro" id="IPR013477">
    <property type="entry name" value="NifV/FrbC"/>
</dbReference>
<dbReference type="Gene3D" id="3.20.20.70">
    <property type="entry name" value="Aldolase class I"/>
    <property type="match status" value="1"/>
</dbReference>
<keyword evidence="10" id="KW-0012">Acyltransferase</keyword>
<sequence length="383" mass="40983">MHDPVAWPVTVNDTTLRDGEQTAGVAFTDEEKLQIARALDDAGVPEMEVGIAAMGDAEVAVIRAITRSGLRARTMVWARMSEIDLRLAARCDADLVHLAVPVSDIQITHKLRQGREAVLAMVKRCVAAARDAGLTPSVGLEDASRACPDFLLRVVETAQRAGAVRVRYADTLGLLDPFTTRDRIASLRSECDLEIEIHAHNDLGLATANTLAALHAGATHASVTVNGLGERAGNAPLEEVVMALRHLYGVETGVDTRTLPALSQRVAGAACRPVAANKCIVGEAVFSHESGIHVDGLLKDRRNYETFDPAEVGREHRLVLGKHSGAAGVRAACQRLGLPLPDEAVPLLLERIRAHATAIKRAPSDDQLERLYIGVLPLAGLVN</sequence>
<organism evidence="10 11">
    <name type="scientific">Ideonella lacteola</name>
    <dbReference type="NCBI Taxonomy" id="2984193"/>
    <lineage>
        <taxon>Bacteria</taxon>
        <taxon>Pseudomonadati</taxon>
        <taxon>Pseudomonadota</taxon>
        <taxon>Betaproteobacteria</taxon>
        <taxon>Burkholderiales</taxon>
        <taxon>Sphaerotilaceae</taxon>
        <taxon>Ideonella</taxon>
    </lineage>
</organism>
<evidence type="ECO:0000256" key="4">
    <source>
        <dbReference type="ARBA" id="ARBA00020735"/>
    </source>
</evidence>
<dbReference type="InterPro" id="IPR054691">
    <property type="entry name" value="LeuA/HCS_post-cat"/>
</dbReference>
<dbReference type="PROSITE" id="PS00815">
    <property type="entry name" value="AIPM_HOMOCIT_SYNTH_1"/>
    <property type="match status" value="1"/>
</dbReference>
<dbReference type="Proteomes" id="UP001371218">
    <property type="component" value="Unassembled WGS sequence"/>
</dbReference>
<keyword evidence="5 7" id="KW-0808">Transferase</keyword>
<dbReference type="Pfam" id="PF22617">
    <property type="entry name" value="HCS_D2"/>
    <property type="match status" value="1"/>
</dbReference>
<dbReference type="RefSeq" id="WP_341427818.1">
    <property type="nucleotide sequence ID" value="NZ_JBBUTG010000016.1"/>
</dbReference>
<dbReference type="GO" id="GO:0016491">
    <property type="term" value="F:oxidoreductase activity"/>
    <property type="evidence" value="ECO:0007669"/>
    <property type="project" value="UniProtKB-KW"/>
</dbReference>
<evidence type="ECO:0000313" key="11">
    <source>
        <dbReference type="Proteomes" id="UP001371218"/>
    </source>
</evidence>
<keyword evidence="10" id="KW-0560">Oxidoreductase</keyword>
<dbReference type="Gene3D" id="1.10.238.260">
    <property type="match status" value="1"/>
</dbReference>
<dbReference type="PANTHER" id="PTHR42880">
    <property type="entry name" value="HOMOCITRATE SYNTHASE"/>
    <property type="match status" value="1"/>
</dbReference>
<dbReference type="PROSITE" id="PS00816">
    <property type="entry name" value="AIPM_HOMOCIT_SYNTH_2"/>
    <property type="match status" value="1"/>
</dbReference>
<evidence type="ECO:0000313" key="10">
    <source>
        <dbReference type="EMBL" id="MEK8033394.1"/>
    </source>
</evidence>
<gene>
    <name evidence="10" type="primary">nifV</name>
    <name evidence="10" type="ORF">AACH06_21455</name>
</gene>
<evidence type="ECO:0000259" key="9">
    <source>
        <dbReference type="PROSITE" id="PS50991"/>
    </source>
</evidence>
<dbReference type="InterPro" id="IPR013785">
    <property type="entry name" value="Aldolase_TIM"/>
</dbReference>
<evidence type="ECO:0000256" key="1">
    <source>
        <dbReference type="ARBA" id="ARBA00003050"/>
    </source>
</evidence>
<dbReference type="PANTHER" id="PTHR42880:SF1">
    <property type="entry name" value="ISOPROPYLMALATE_HOMOCITRATE_CITRAMALATE SYNTHASE FAMILY PROTEIN"/>
    <property type="match status" value="1"/>
</dbReference>
<dbReference type="CDD" id="cd07939">
    <property type="entry name" value="DRE_TIM_NifV"/>
    <property type="match status" value="1"/>
</dbReference>
<feature type="domain" description="Pyruvate carboxyltransferase" evidence="9">
    <location>
        <begin position="9"/>
        <end position="260"/>
    </location>
</feature>
<comment type="catalytic activity">
    <reaction evidence="6 8">
        <text>acetyl-CoA + 2-oxoglutarate + H2O = (2R)-homocitrate + CoA + H(+)</text>
        <dbReference type="Rhea" id="RHEA:12929"/>
        <dbReference type="ChEBI" id="CHEBI:15377"/>
        <dbReference type="ChEBI" id="CHEBI:15378"/>
        <dbReference type="ChEBI" id="CHEBI:16810"/>
        <dbReference type="ChEBI" id="CHEBI:57287"/>
        <dbReference type="ChEBI" id="CHEBI:57288"/>
        <dbReference type="ChEBI" id="CHEBI:58884"/>
        <dbReference type="EC" id="2.3.3.14"/>
    </reaction>
</comment>
<comment type="function">
    <text evidence="1 8">This protein is a Fe-Mo-cofactor biosynthetic component.</text>
</comment>
<dbReference type="EMBL" id="JBBUTG010000016">
    <property type="protein sequence ID" value="MEK8033394.1"/>
    <property type="molecule type" value="Genomic_DNA"/>
</dbReference>
<dbReference type="EC" id="2.3.3.14" evidence="3 8"/>
<evidence type="ECO:0000256" key="7">
    <source>
        <dbReference type="RuleBase" id="RU003523"/>
    </source>
</evidence>
<evidence type="ECO:0000256" key="3">
    <source>
        <dbReference type="ARBA" id="ARBA00012974"/>
    </source>
</evidence>
<evidence type="ECO:0000256" key="8">
    <source>
        <dbReference type="RuleBase" id="RU367143"/>
    </source>
</evidence>
<accession>A0ABU9BUH7</accession>
<dbReference type="NCBIfam" id="TIGR02660">
    <property type="entry name" value="nifV_homocitr"/>
    <property type="match status" value="1"/>
</dbReference>
<dbReference type="InterPro" id="IPR002034">
    <property type="entry name" value="AIPM/Hcit_synth_CS"/>
</dbReference>
<proteinExistence type="inferred from homology"/>
<protein>
    <recommendedName>
        <fullName evidence="4 8">Homocitrate synthase</fullName>
        <ecNumber evidence="3 8">2.3.3.14</ecNumber>
    </recommendedName>
</protein>
<keyword evidence="11" id="KW-1185">Reference proteome</keyword>
<reference evidence="10 11" key="1">
    <citation type="submission" date="2024-04" db="EMBL/GenBank/DDBJ databases">
        <title>Novel species of the genus Ideonella isolated from streams.</title>
        <authorList>
            <person name="Lu H."/>
        </authorList>
    </citation>
    <scope>NUCLEOTIDE SEQUENCE [LARGE SCALE GENOMIC DNA]</scope>
    <source>
        <strain evidence="10 11">DXS29W</strain>
    </source>
</reference>
<keyword evidence="8" id="KW-0535">Nitrogen fixation</keyword>
<dbReference type="SUPFAM" id="SSF51569">
    <property type="entry name" value="Aldolase"/>
    <property type="match status" value="1"/>
</dbReference>
<evidence type="ECO:0000256" key="2">
    <source>
        <dbReference type="ARBA" id="ARBA00006154"/>
    </source>
</evidence>